<dbReference type="SMART" id="SM00228">
    <property type="entry name" value="PDZ"/>
    <property type="match status" value="1"/>
</dbReference>
<dbReference type="Gene3D" id="2.40.10.120">
    <property type="match status" value="1"/>
</dbReference>
<dbReference type="Pfam" id="PF13180">
    <property type="entry name" value="PDZ_2"/>
    <property type="match status" value="1"/>
</dbReference>
<dbReference type="InterPro" id="IPR051201">
    <property type="entry name" value="Chloro_Bact_Ser_Proteases"/>
</dbReference>
<dbReference type="EC" id="3.4.21.-" evidence="5"/>
<protein>
    <submittedName>
        <fullName evidence="5">S1C family serine protease</fullName>
        <ecNumber evidence="5">3.4.21.-</ecNumber>
    </submittedName>
</protein>
<dbReference type="Proteomes" id="UP001595555">
    <property type="component" value="Unassembled WGS sequence"/>
</dbReference>
<dbReference type="InterPro" id="IPR001478">
    <property type="entry name" value="PDZ"/>
</dbReference>
<dbReference type="RefSeq" id="WP_378119478.1">
    <property type="nucleotide sequence ID" value="NZ_JBHRTF010000004.1"/>
</dbReference>
<keyword evidence="2 5" id="KW-0378">Hydrolase</keyword>
<evidence type="ECO:0000313" key="6">
    <source>
        <dbReference type="Proteomes" id="UP001595555"/>
    </source>
</evidence>
<evidence type="ECO:0000256" key="2">
    <source>
        <dbReference type="ARBA" id="ARBA00022801"/>
    </source>
</evidence>
<keyword evidence="3" id="KW-0472">Membrane</keyword>
<dbReference type="Pfam" id="PF13365">
    <property type="entry name" value="Trypsin_2"/>
    <property type="match status" value="1"/>
</dbReference>
<evidence type="ECO:0000259" key="4">
    <source>
        <dbReference type="PROSITE" id="PS50106"/>
    </source>
</evidence>
<keyword evidence="6" id="KW-1185">Reference proteome</keyword>
<dbReference type="PANTHER" id="PTHR43343:SF3">
    <property type="entry name" value="PROTEASE DO-LIKE 8, CHLOROPLASTIC"/>
    <property type="match status" value="1"/>
</dbReference>
<sequence>MQLQRLLQFFGWPITAGVIIALLALLLFPQLRQTKTSDVQMLQNHLPYGVVSYADAVNRAAPAVVNIYTEKRVIERYRNLSNNPFFRHLYNNSNTPQQERMQKTLGSGVIVDSSGLILTNNHVINGADRIAVLLYDGRVTAAELVGMDSDNDLAVLKIELDNISPITLGDSDKVRVGDVVLAIGNPFGVGQSVSQGIVSATGRWNVGISEEAYRENFIQTDAAINPGNSGGALVDAYGNLIGINTAVLDEYNTSSGISFAVPAKIAMESLRQIAQHGRVIRGWLGIEGGTHPRTKGIVISGIYPNGPAHIAGVRPNDILTHINDEEIEDARQCMELVNKLVPKSKVKMNLIRNGESIELEAIAGERSNTQTKT</sequence>
<dbReference type="InterPro" id="IPR001940">
    <property type="entry name" value="Peptidase_S1C"/>
</dbReference>
<keyword evidence="1 5" id="KW-0645">Protease</keyword>
<reference evidence="6" key="1">
    <citation type="journal article" date="2019" name="Int. J. Syst. Evol. Microbiol.">
        <title>The Global Catalogue of Microorganisms (GCM) 10K type strain sequencing project: providing services to taxonomists for standard genome sequencing and annotation.</title>
        <authorList>
            <consortium name="The Broad Institute Genomics Platform"/>
            <consortium name="The Broad Institute Genome Sequencing Center for Infectious Disease"/>
            <person name="Wu L."/>
            <person name="Ma J."/>
        </authorList>
    </citation>
    <scope>NUCLEOTIDE SEQUENCE [LARGE SCALE GENOMIC DNA]</scope>
    <source>
        <strain evidence="6">KCTC 52237</strain>
    </source>
</reference>
<dbReference type="EMBL" id="JBHRTF010000004">
    <property type="protein sequence ID" value="MFC3116329.1"/>
    <property type="molecule type" value="Genomic_DNA"/>
</dbReference>
<evidence type="ECO:0000256" key="3">
    <source>
        <dbReference type="SAM" id="Phobius"/>
    </source>
</evidence>
<accession>A0ABV7FJF3</accession>
<dbReference type="InterPro" id="IPR036034">
    <property type="entry name" value="PDZ_sf"/>
</dbReference>
<dbReference type="PANTHER" id="PTHR43343">
    <property type="entry name" value="PEPTIDASE S12"/>
    <property type="match status" value="1"/>
</dbReference>
<comment type="caution">
    <text evidence="5">The sequence shown here is derived from an EMBL/GenBank/DDBJ whole genome shotgun (WGS) entry which is preliminary data.</text>
</comment>
<feature type="transmembrane region" description="Helical" evidence="3">
    <location>
        <begin position="6"/>
        <end position="28"/>
    </location>
</feature>
<dbReference type="InterPro" id="IPR009003">
    <property type="entry name" value="Peptidase_S1_PA"/>
</dbReference>
<dbReference type="PRINTS" id="PR00834">
    <property type="entry name" value="PROTEASES2C"/>
</dbReference>
<dbReference type="GO" id="GO:0006508">
    <property type="term" value="P:proteolysis"/>
    <property type="evidence" value="ECO:0007669"/>
    <property type="project" value="UniProtKB-KW"/>
</dbReference>
<dbReference type="GO" id="GO:0008233">
    <property type="term" value="F:peptidase activity"/>
    <property type="evidence" value="ECO:0007669"/>
    <property type="project" value="UniProtKB-KW"/>
</dbReference>
<proteinExistence type="predicted"/>
<name>A0ABV7FJF3_9GAMM</name>
<dbReference type="PROSITE" id="PS50106">
    <property type="entry name" value="PDZ"/>
    <property type="match status" value="1"/>
</dbReference>
<dbReference type="Gene3D" id="2.30.42.10">
    <property type="match status" value="1"/>
</dbReference>
<dbReference type="SUPFAM" id="SSF50494">
    <property type="entry name" value="Trypsin-like serine proteases"/>
    <property type="match status" value="1"/>
</dbReference>
<gene>
    <name evidence="5" type="ORF">ACFODX_12225</name>
</gene>
<dbReference type="SUPFAM" id="SSF50156">
    <property type="entry name" value="PDZ domain-like"/>
    <property type="match status" value="1"/>
</dbReference>
<keyword evidence="3" id="KW-1133">Transmembrane helix</keyword>
<feature type="domain" description="PDZ" evidence="4">
    <location>
        <begin position="281"/>
        <end position="329"/>
    </location>
</feature>
<organism evidence="5 6">
    <name type="scientific">Cellvibrio fontiphilus</name>
    <dbReference type="NCBI Taxonomy" id="1815559"/>
    <lineage>
        <taxon>Bacteria</taxon>
        <taxon>Pseudomonadati</taxon>
        <taxon>Pseudomonadota</taxon>
        <taxon>Gammaproteobacteria</taxon>
        <taxon>Cellvibrionales</taxon>
        <taxon>Cellvibrionaceae</taxon>
        <taxon>Cellvibrio</taxon>
    </lineage>
</organism>
<keyword evidence="3" id="KW-0812">Transmembrane</keyword>
<evidence type="ECO:0000313" key="5">
    <source>
        <dbReference type="EMBL" id="MFC3116329.1"/>
    </source>
</evidence>
<evidence type="ECO:0000256" key="1">
    <source>
        <dbReference type="ARBA" id="ARBA00022670"/>
    </source>
</evidence>